<organism evidence="1 2">
    <name type="scientific">Kitasatospora xanthocidica</name>
    <dbReference type="NCBI Taxonomy" id="83382"/>
    <lineage>
        <taxon>Bacteria</taxon>
        <taxon>Bacillati</taxon>
        <taxon>Actinomycetota</taxon>
        <taxon>Actinomycetes</taxon>
        <taxon>Kitasatosporales</taxon>
        <taxon>Streptomycetaceae</taxon>
        <taxon>Kitasatospora</taxon>
    </lineage>
</organism>
<dbReference type="EMBL" id="QVIG01000001">
    <property type="protein sequence ID" value="RGD57235.1"/>
    <property type="molecule type" value="Genomic_DNA"/>
</dbReference>
<accession>A0A372ZPT1</accession>
<evidence type="ECO:0000313" key="2">
    <source>
        <dbReference type="Proteomes" id="UP000263377"/>
    </source>
</evidence>
<gene>
    <name evidence="1" type="ORF">DR950_04980</name>
</gene>
<comment type="caution">
    <text evidence="1">The sequence shown here is derived from an EMBL/GenBank/DDBJ whole genome shotgun (WGS) entry which is preliminary data.</text>
</comment>
<protein>
    <submittedName>
        <fullName evidence="1">Uncharacterized protein</fullName>
    </submittedName>
</protein>
<evidence type="ECO:0000313" key="1">
    <source>
        <dbReference type="EMBL" id="RGD57235.1"/>
    </source>
</evidence>
<keyword evidence="2" id="KW-1185">Reference proteome</keyword>
<name>A0A372ZPT1_9ACTN</name>
<dbReference type="Pfam" id="PF14350">
    <property type="entry name" value="Beta_protein"/>
    <property type="match status" value="1"/>
</dbReference>
<sequence length="405" mass="44611">MRHGLDPALRWTPVVNARPLRRVRALVRRRRASHTGGATVTPGNARATVSRGMPMEYVPILRGKAGEFIALRNISADVQARIRPLLEVHPDQRLADVVQTFADHAGDHLPGNLTVTVDCGQLWQYGAVGTGFRGHAMRWLSDAFREWLHTLVPAFRTTDPDGSLDETRQAQLAHGAGGCLRVDLNHLPHGPRELTEDVRRTLDAVVLKPPDTDLLLDAGYLPDADTVTGLVPRATEVLAWARALPWRRIALAGGAFPPSLRRVTPHVLTALRRHDLDLWERVARRAGGRPPDFGDHGVTHPEPPAPARVRAAPVNLRYTSGRHWHVVRAVGMAGIDTLRLCRELTRAEVWFGGRTDDELSWGDGEIRLRADGLAAGPGGPSQRRAWETSHHLAAVTRSIAERGRP</sequence>
<proteinExistence type="predicted"/>
<dbReference type="Proteomes" id="UP000263377">
    <property type="component" value="Unassembled WGS sequence"/>
</dbReference>
<dbReference type="InterPro" id="IPR025683">
    <property type="entry name" value="Protein_beta"/>
</dbReference>
<reference evidence="1 2" key="1">
    <citation type="submission" date="2018-08" db="EMBL/GenBank/DDBJ databases">
        <title>Diversity &amp; Physiological Properties of Lignin-Decomposing Actinobacteria from Soil.</title>
        <authorList>
            <person name="Roh S.G."/>
            <person name="Kim S.B."/>
        </authorList>
    </citation>
    <scope>NUCLEOTIDE SEQUENCE [LARGE SCALE GENOMIC DNA]</scope>
    <source>
        <strain evidence="1 2">MMS17-GH009</strain>
    </source>
</reference>
<dbReference type="AlphaFoldDB" id="A0A372ZPT1"/>